<organism evidence="1 2">
    <name type="scientific">Nocardia halotolerans</name>
    <dbReference type="NCBI Taxonomy" id="1755878"/>
    <lineage>
        <taxon>Bacteria</taxon>
        <taxon>Bacillati</taxon>
        <taxon>Actinomycetota</taxon>
        <taxon>Actinomycetes</taxon>
        <taxon>Mycobacteriales</taxon>
        <taxon>Nocardiaceae</taxon>
        <taxon>Nocardia</taxon>
    </lineage>
</organism>
<evidence type="ECO:0000313" key="1">
    <source>
        <dbReference type="EMBL" id="MFC4375124.1"/>
    </source>
</evidence>
<reference evidence="2" key="1">
    <citation type="journal article" date="2019" name="Int. J. Syst. Evol. Microbiol.">
        <title>The Global Catalogue of Microorganisms (GCM) 10K type strain sequencing project: providing services to taxonomists for standard genome sequencing and annotation.</title>
        <authorList>
            <consortium name="The Broad Institute Genomics Platform"/>
            <consortium name="The Broad Institute Genome Sequencing Center for Infectious Disease"/>
            <person name="Wu L."/>
            <person name="Ma J."/>
        </authorList>
    </citation>
    <scope>NUCLEOTIDE SEQUENCE [LARGE SCALE GENOMIC DNA]</scope>
    <source>
        <strain evidence="2">IBRC-M 10490</strain>
    </source>
</reference>
<gene>
    <name evidence="1" type="ORF">ACFO5K_13560</name>
</gene>
<dbReference type="RefSeq" id="WP_378561294.1">
    <property type="nucleotide sequence ID" value="NZ_JBHSDL010000014.1"/>
</dbReference>
<accession>A0ABV8VI39</accession>
<evidence type="ECO:0000313" key="2">
    <source>
        <dbReference type="Proteomes" id="UP001595844"/>
    </source>
</evidence>
<dbReference type="Proteomes" id="UP001595844">
    <property type="component" value="Unassembled WGS sequence"/>
</dbReference>
<comment type="caution">
    <text evidence="1">The sequence shown here is derived from an EMBL/GenBank/DDBJ whole genome shotgun (WGS) entry which is preliminary data.</text>
</comment>
<sequence>MKRRAVSKEAVKRVVVRSTKASAQLENRVVPAGYKRSARVESFLVKRRLQV</sequence>
<dbReference type="EMBL" id="JBHSDL010000014">
    <property type="protein sequence ID" value="MFC4375124.1"/>
    <property type="molecule type" value="Genomic_DNA"/>
</dbReference>
<name>A0ABV8VI39_9NOCA</name>
<keyword evidence="2" id="KW-1185">Reference proteome</keyword>
<protein>
    <submittedName>
        <fullName evidence="1">Uncharacterized protein</fullName>
    </submittedName>
</protein>
<proteinExistence type="predicted"/>